<dbReference type="SUPFAM" id="SSF88946">
    <property type="entry name" value="Sigma2 domain of RNA polymerase sigma factors"/>
    <property type="match status" value="1"/>
</dbReference>
<feature type="domain" description="RNA polymerase sigma-70 region 2" evidence="7">
    <location>
        <begin position="15"/>
        <end position="75"/>
    </location>
</feature>
<evidence type="ECO:0000256" key="1">
    <source>
        <dbReference type="ARBA" id="ARBA00010641"/>
    </source>
</evidence>
<dbReference type="PANTHER" id="PTHR43133:SF8">
    <property type="entry name" value="RNA POLYMERASE SIGMA FACTOR HI_1459-RELATED"/>
    <property type="match status" value="1"/>
</dbReference>
<evidence type="ECO:0000256" key="5">
    <source>
        <dbReference type="ARBA" id="ARBA00023163"/>
    </source>
</evidence>
<dbReference type="Proteomes" id="UP000760819">
    <property type="component" value="Unassembled WGS sequence"/>
</dbReference>
<dbReference type="Pfam" id="PF08281">
    <property type="entry name" value="Sigma70_r4_2"/>
    <property type="match status" value="1"/>
</dbReference>
<dbReference type="CDD" id="cd06171">
    <property type="entry name" value="Sigma70_r4"/>
    <property type="match status" value="1"/>
</dbReference>
<dbReference type="AlphaFoldDB" id="A0A955I6V2"/>
<dbReference type="EMBL" id="JAGQLI010000033">
    <property type="protein sequence ID" value="MCA9378912.1"/>
    <property type="molecule type" value="Genomic_DNA"/>
</dbReference>
<dbReference type="Gene3D" id="1.10.10.10">
    <property type="entry name" value="Winged helix-like DNA-binding domain superfamily/Winged helix DNA-binding domain"/>
    <property type="match status" value="1"/>
</dbReference>
<dbReference type="Pfam" id="PF04542">
    <property type="entry name" value="Sigma70_r2"/>
    <property type="match status" value="1"/>
</dbReference>
<evidence type="ECO:0000259" key="8">
    <source>
        <dbReference type="Pfam" id="PF08281"/>
    </source>
</evidence>
<dbReference type="InterPro" id="IPR039425">
    <property type="entry name" value="RNA_pol_sigma-70-like"/>
</dbReference>
<dbReference type="InterPro" id="IPR007627">
    <property type="entry name" value="RNA_pol_sigma70_r2"/>
</dbReference>
<evidence type="ECO:0000256" key="2">
    <source>
        <dbReference type="ARBA" id="ARBA00023015"/>
    </source>
</evidence>
<dbReference type="InterPro" id="IPR013249">
    <property type="entry name" value="RNA_pol_sigma70_r4_t2"/>
</dbReference>
<feature type="transmembrane region" description="Helical" evidence="6">
    <location>
        <begin position="223"/>
        <end position="245"/>
    </location>
</feature>
<keyword evidence="6" id="KW-0812">Transmembrane</keyword>
<evidence type="ECO:0000256" key="3">
    <source>
        <dbReference type="ARBA" id="ARBA00023082"/>
    </source>
</evidence>
<proteinExistence type="inferred from homology"/>
<protein>
    <submittedName>
        <fullName evidence="9">Sigma-70 family RNA polymerase sigma factor</fullName>
    </submittedName>
</protein>
<dbReference type="NCBIfam" id="TIGR02937">
    <property type="entry name" value="sigma70-ECF"/>
    <property type="match status" value="1"/>
</dbReference>
<comment type="caution">
    <text evidence="9">The sequence shown here is derived from an EMBL/GenBank/DDBJ whole genome shotgun (WGS) entry which is preliminary data.</text>
</comment>
<gene>
    <name evidence="9" type="ORF">KC640_00645</name>
</gene>
<evidence type="ECO:0000313" key="10">
    <source>
        <dbReference type="Proteomes" id="UP000760819"/>
    </source>
</evidence>
<dbReference type="InterPro" id="IPR013324">
    <property type="entry name" value="RNA_pol_sigma_r3/r4-like"/>
</dbReference>
<name>A0A955I6V2_9BACT</name>
<dbReference type="SUPFAM" id="SSF88659">
    <property type="entry name" value="Sigma3 and sigma4 domains of RNA polymerase sigma factors"/>
    <property type="match status" value="1"/>
</dbReference>
<dbReference type="GO" id="GO:0003677">
    <property type="term" value="F:DNA binding"/>
    <property type="evidence" value="ECO:0007669"/>
    <property type="project" value="UniProtKB-KW"/>
</dbReference>
<reference evidence="9" key="2">
    <citation type="journal article" date="2021" name="Microbiome">
        <title>Successional dynamics and alternative stable states in a saline activated sludge microbial community over 9 years.</title>
        <authorList>
            <person name="Wang Y."/>
            <person name="Ye J."/>
            <person name="Ju F."/>
            <person name="Liu L."/>
            <person name="Boyd J.A."/>
            <person name="Deng Y."/>
            <person name="Parks D.H."/>
            <person name="Jiang X."/>
            <person name="Yin X."/>
            <person name="Woodcroft B.J."/>
            <person name="Tyson G.W."/>
            <person name="Hugenholtz P."/>
            <person name="Polz M.F."/>
            <person name="Zhang T."/>
        </authorList>
    </citation>
    <scope>NUCLEOTIDE SEQUENCE</scope>
    <source>
        <strain evidence="9">HKST-UBA12</strain>
    </source>
</reference>
<dbReference type="InterPro" id="IPR013325">
    <property type="entry name" value="RNA_pol_sigma_r2"/>
</dbReference>
<sequence>MDRSLTDSEIKDLSHSIHRYALAQLQHREKAEDVCSETLMRLWRDRNKLSEIENINHWSLGIARNIMLNMYRAKSNNMNEIEENMADQFDNLDNTEEVAIETALINETKAQLAKLDELTREIIILKTWEELKFEEIASITNTKLSTVKLRYYRGLQKLKTLIAEKEGKKARVLAWPLIIGAIGKVGRDIEYNPSAALQAKLIYSLSKQNMWTKISTWLAAHKMLAILSMVISVVGITALVAILIISQSAPKSDAPAITQPVLPPVVTTTTSEPESGEMIDPTAEWVYYEIPELNIKFKHPTEWDFNKTTYNRSQAVQITSVSLLDPAFQEAIASGKEVYSQLIPILSIESYQDMENSEYYRSMTIQDPYYIVDPIEMPALNILGSSYTFHRYYTGEGAPSGIADCNNSGDQYIYFVDVPDVATITINKLTSVMCNENTGVADEVHTSEEDLQMVRLVIESITRIN</sequence>
<keyword evidence="4" id="KW-0238">DNA-binding</keyword>
<keyword evidence="2" id="KW-0805">Transcription regulation</keyword>
<dbReference type="Gene3D" id="1.10.1740.10">
    <property type="match status" value="1"/>
</dbReference>
<evidence type="ECO:0000256" key="4">
    <source>
        <dbReference type="ARBA" id="ARBA00023125"/>
    </source>
</evidence>
<reference evidence="9" key="1">
    <citation type="submission" date="2020-04" db="EMBL/GenBank/DDBJ databases">
        <authorList>
            <person name="Zhang T."/>
        </authorList>
    </citation>
    <scope>NUCLEOTIDE SEQUENCE</scope>
    <source>
        <strain evidence="9">HKST-UBA12</strain>
    </source>
</reference>
<dbReference type="GO" id="GO:0016987">
    <property type="term" value="F:sigma factor activity"/>
    <property type="evidence" value="ECO:0007669"/>
    <property type="project" value="UniProtKB-KW"/>
</dbReference>
<dbReference type="GO" id="GO:0006352">
    <property type="term" value="P:DNA-templated transcription initiation"/>
    <property type="evidence" value="ECO:0007669"/>
    <property type="project" value="InterPro"/>
</dbReference>
<organism evidence="9 10">
    <name type="scientific">Candidatus Dojkabacteria bacterium</name>
    <dbReference type="NCBI Taxonomy" id="2099670"/>
    <lineage>
        <taxon>Bacteria</taxon>
        <taxon>Candidatus Dojkabacteria</taxon>
    </lineage>
</organism>
<dbReference type="PANTHER" id="PTHR43133">
    <property type="entry name" value="RNA POLYMERASE ECF-TYPE SIGMA FACTO"/>
    <property type="match status" value="1"/>
</dbReference>
<accession>A0A955I6V2</accession>
<keyword evidence="6" id="KW-1133">Transmembrane helix</keyword>
<keyword evidence="5" id="KW-0804">Transcription</keyword>
<feature type="domain" description="RNA polymerase sigma factor 70 region 4 type 2" evidence="8">
    <location>
        <begin position="110"/>
        <end position="158"/>
    </location>
</feature>
<evidence type="ECO:0000259" key="7">
    <source>
        <dbReference type="Pfam" id="PF04542"/>
    </source>
</evidence>
<keyword evidence="6" id="KW-0472">Membrane</keyword>
<dbReference type="InterPro" id="IPR036388">
    <property type="entry name" value="WH-like_DNA-bd_sf"/>
</dbReference>
<keyword evidence="3" id="KW-0731">Sigma factor</keyword>
<evidence type="ECO:0000256" key="6">
    <source>
        <dbReference type="SAM" id="Phobius"/>
    </source>
</evidence>
<dbReference type="InterPro" id="IPR014284">
    <property type="entry name" value="RNA_pol_sigma-70_dom"/>
</dbReference>
<evidence type="ECO:0000313" key="9">
    <source>
        <dbReference type="EMBL" id="MCA9378912.1"/>
    </source>
</evidence>
<comment type="similarity">
    <text evidence="1">Belongs to the sigma-70 factor family. ECF subfamily.</text>
</comment>